<name>A0A7W9W912_ARMRO</name>
<dbReference type="GO" id="GO:0003755">
    <property type="term" value="F:peptidyl-prolyl cis-trans isomerase activity"/>
    <property type="evidence" value="ECO:0007669"/>
    <property type="project" value="UniProtKB-KW"/>
</dbReference>
<dbReference type="PROSITE" id="PS50198">
    <property type="entry name" value="PPIC_PPIASE_2"/>
    <property type="match status" value="1"/>
</dbReference>
<evidence type="ECO:0000313" key="3">
    <source>
        <dbReference type="EMBL" id="MBB6053343.1"/>
    </source>
</evidence>
<dbReference type="Gene3D" id="1.10.4030.10">
    <property type="entry name" value="Porin chaperone SurA, peptide-binding domain"/>
    <property type="match status" value="1"/>
</dbReference>
<dbReference type="InterPro" id="IPR050245">
    <property type="entry name" value="PrsA_foldase"/>
</dbReference>
<dbReference type="InterPro" id="IPR046357">
    <property type="entry name" value="PPIase_dom_sf"/>
</dbReference>
<reference evidence="3 4" key="1">
    <citation type="submission" date="2020-08" db="EMBL/GenBank/DDBJ databases">
        <title>Genomic Encyclopedia of Type Strains, Phase IV (KMG-IV): sequencing the most valuable type-strain genomes for metagenomic binning, comparative biology and taxonomic classification.</title>
        <authorList>
            <person name="Goeker M."/>
        </authorList>
    </citation>
    <scope>NUCLEOTIDE SEQUENCE [LARGE SCALE GENOMIC DNA]</scope>
    <source>
        <strain evidence="3 4">DSM 23562</strain>
    </source>
</reference>
<dbReference type="EMBL" id="JACHGW010000006">
    <property type="protein sequence ID" value="MBB6053343.1"/>
    <property type="molecule type" value="Genomic_DNA"/>
</dbReference>
<dbReference type="Gene3D" id="3.10.50.40">
    <property type="match status" value="1"/>
</dbReference>
<dbReference type="PANTHER" id="PTHR47245:SF2">
    <property type="entry name" value="PEPTIDYL-PROLYL CIS-TRANS ISOMERASE HP_0175-RELATED"/>
    <property type="match status" value="1"/>
</dbReference>
<evidence type="ECO:0000256" key="1">
    <source>
        <dbReference type="PROSITE-ProRule" id="PRU00278"/>
    </source>
</evidence>
<dbReference type="Proteomes" id="UP000520814">
    <property type="component" value="Unassembled WGS sequence"/>
</dbReference>
<sequence>MIVATTLVAMMLATAPQGTKKPTQAKPATKSAAAASLPANVVARYNGIDITVDDIRQQVNATLARKVVPDLIQRAVIEKQAKLAGVTVTAAELATKVSEEQGKVISQMAQSTGVMMKFDQITREYGLTEAEIKESVRLNLLARKAFEKSIAKELPSLDGQLHLAHILIATVPLAPGPETQTPLTKEQQDKKDADQKVRLEQIITDIKGGKLKFEDAAKQFSDDKGSGAQGGDLPWAGKGTFVPEFEKAAFALQKPGDMSVPVKSQFGWHVIKLIAKGSDASAAEKEKYRKEQLAQRTSQPQAVQQWLAGLSRGAKITFNTNAKVYK</sequence>
<organism evidence="3 4">
    <name type="scientific">Armatimonas rosea</name>
    <dbReference type="NCBI Taxonomy" id="685828"/>
    <lineage>
        <taxon>Bacteria</taxon>
        <taxon>Bacillati</taxon>
        <taxon>Armatimonadota</taxon>
        <taxon>Armatimonadia</taxon>
        <taxon>Armatimonadales</taxon>
        <taxon>Armatimonadaceae</taxon>
        <taxon>Armatimonas</taxon>
    </lineage>
</organism>
<dbReference type="RefSeq" id="WP_184203437.1">
    <property type="nucleotide sequence ID" value="NZ_JACHGW010000006.1"/>
</dbReference>
<proteinExistence type="predicted"/>
<gene>
    <name evidence="3" type="ORF">HNQ39_005177</name>
</gene>
<evidence type="ECO:0000313" key="4">
    <source>
        <dbReference type="Proteomes" id="UP000520814"/>
    </source>
</evidence>
<dbReference type="PANTHER" id="PTHR47245">
    <property type="entry name" value="PEPTIDYLPROLYL ISOMERASE"/>
    <property type="match status" value="1"/>
</dbReference>
<protein>
    <submittedName>
        <fullName evidence="3">Parvulin-like peptidyl-prolyl isomerase</fullName>
    </submittedName>
</protein>
<dbReference type="SUPFAM" id="SSF54534">
    <property type="entry name" value="FKBP-like"/>
    <property type="match status" value="1"/>
</dbReference>
<dbReference type="InterPro" id="IPR027304">
    <property type="entry name" value="Trigger_fact/SurA_dom_sf"/>
</dbReference>
<accession>A0A7W9W912</accession>
<keyword evidence="1 3" id="KW-0413">Isomerase</keyword>
<dbReference type="AlphaFoldDB" id="A0A7W9W912"/>
<dbReference type="InterPro" id="IPR000297">
    <property type="entry name" value="PPIase_PpiC"/>
</dbReference>
<dbReference type="Pfam" id="PF00639">
    <property type="entry name" value="Rotamase"/>
    <property type="match status" value="1"/>
</dbReference>
<dbReference type="SUPFAM" id="SSF109998">
    <property type="entry name" value="Triger factor/SurA peptide-binding domain-like"/>
    <property type="match status" value="1"/>
</dbReference>
<keyword evidence="1" id="KW-0697">Rotamase</keyword>
<comment type="caution">
    <text evidence="3">The sequence shown here is derived from an EMBL/GenBank/DDBJ whole genome shotgun (WGS) entry which is preliminary data.</text>
</comment>
<feature type="domain" description="PpiC" evidence="2">
    <location>
        <begin position="158"/>
        <end position="275"/>
    </location>
</feature>
<evidence type="ECO:0000259" key="2">
    <source>
        <dbReference type="PROSITE" id="PS50198"/>
    </source>
</evidence>
<keyword evidence="4" id="KW-1185">Reference proteome</keyword>